<organism evidence="1 2">
    <name type="scientific">Mycolicibacterium obuense</name>
    <dbReference type="NCBI Taxonomy" id="1807"/>
    <lineage>
        <taxon>Bacteria</taxon>
        <taxon>Bacillati</taxon>
        <taxon>Actinomycetota</taxon>
        <taxon>Actinomycetes</taxon>
        <taxon>Mycobacteriales</taxon>
        <taxon>Mycobacteriaceae</taxon>
        <taxon>Mycolicibacterium</taxon>
    </lineage>
</organism>
<dbReference type="EMBL" id="LAUZ02000016">
    <property type="protein sequence ID" value="KKF02915.1"/>
    <property type="molecule type" value="Genomic_DNA"/>
</dbReference>
<sequence>MNDTMGSARFVGPAAGVVHDGQQVVEWFGDAGLYVLDPPLRGYLTVVASTLERAPRIATSGGAEYGVETFLWGVTGEDFQRGFDADELPGSGWGNTLADALAEAGYTLA</sequence>
<dbReference type="AlphaFoldDB" id="A0A0M2K6U4"/>
<dbReference type="RefSeq" id="WP_046362137.1">
    <property type="nucleotide sequence ID" value="NZ_LAUZ02000016.1"/>
</dbReference>
<evidence type="ECO:0000313" key="2">
    <source>
        <dbReference type="Proteomes" id="UP000034150"/>
    </source>
</evidence>
<name>A0A0M2K6U4_9MYCO</name>
<protein>
    <submittedName>
        <fullName evidence="1">Uncharacterized protein</fullName>
    </submittedName>
</protein>
<dbReference type="OrthoDB" id="4734380at2"/>
<evidence type="ECO:0000313" key="1">
    <source>
        <dbReference type="EMBL" id="KKF02915.1"/>
    </source>
</evidence>
<reference evidence="1 2" key="1">
    <citation type="journal article" date="2015" name="Genome Announc.">
        <title>Draft Genome Sequence of Mycobacterium obuense Strain UC1, Isolated from Patient Sputum.</title>
        <authorList>
            <person name="Greninger A.L."/>
            <person name="Cunningham G."/>
            <person name="Hsu E.D."/>
            <person name="Yu J.M."/>
            <person name="Chiu C.Y."/>
            <person name="Miller S."/>
        </authorList>
    </citation>
    <scope>NUCLEOTIDE SEQUENCE [LARGE SCALE GENOMIC DNA]</scope>
    <source>
        <strain evidence="1 2">UC1</strain>
    </source>
</reference>
<comment type="caution">
    <text evidence="1">The sequence shown here is derived from an EMBL/GenBank/DDBJ whole genome shotgun (WGS) entry which is preliminary data.</text>
</comment>
<gene>
    <name evidence="1" type="ORF">WN67_05995</name>
</gene>
<accession>A0A0M2K6U4</accession>
<keyword evidence="2" id="KW-1185">Reference proteome</keyword>
<proteinExistence type="predicted"/>
<dbReference type="PATRIC" id="fig|1807.13.peg.1920"/>
<dbReference type="Proteomes" id="UP000034150">
    <property type="component" value="Unassembled WGS sequence"/>
</dbReference>